<accession>A0A8T9C9Q0</accession>
<evidence type="ECO:0000256" key="6">
    <source>
        <dbReference type="PIRSR" id="PIRSR602401-1"/>
    </source>
</evidence>
<keyword evidence="3 6" id="KW-0349">Heme</keyword>
<dbReference type="InterPro" id="IPR002401">
    <property type="entry name" value="Cyt_P450_E_grp-I"/>
</dbReference>
<comment type="cofactor">
    <cofactor evidence="1 6">
        <name>heme</name>
        <dbReference type="ChEBI" id="CHEBI:30413"/>
    </cofactor>
</comment>
<keyword evidence="7 9" id="KW-0503">Monooxygenase</keyword>
<evidence type="ECO:0000313" key="9">
    <source>
        <dbReference type="EMBL" id="TVY76086.1"/>
    </source>
</evidence>
<evidence type="ECO:0000256" key="3">
    <source>
        <dbReference type="ARBA" id="ARBA00022617"/>
    </source>
</evidence>
<organism evidence="9 10">
    <name type="scientific">Lachnellula suecica</name>
    <dbReference type="NCBI Taxonomy" id="602035"/>
    <lineage>
        <taxon>Eukaryota</taxon>
        <taxon>Fungi</taxon>
        <taxon>Dikarya</taxon>
        <taxon>Ascomycota</taxon>
        <taxon>Pezizomycotina</taxon>
        <taxon>Leotiomycetes</taxon>
        <taxon>Helotiales</taxon>
        <taxon>Lachnaceae</taxon>
        <taxon>Lachnellula</taxon>
    </lineage>
</organism>
<feature type="non-terminal residue" evidence="9">
    <location>
        <position position="460"/>
    </location>
</feature>
<proteinExistence type="inferred from homology"/>
<dbReference type="GO" id="GO:0004497">
    <property type="term" value="F:monooxygenase activity"/>
    <property type="evidence" value="ECO:0007669"/>
    <property type="project" value="UniProtKB-KW"/>
</dbReference>
<gene>
    <name evidence="9" type="primary">stcF</name>
    <name evidence="9" type="ORF">LSUE1_G008347</name>
</gene>
<dbReference type="InterPro" id="IPR050121">
    <property type="entry name" value="Cytochrome_P450_monoxygenase"/>
</dbReference>
<dbReference type="OrthoDB" id="1470350at2759"/>
<dbReference type="PANTHER" id="PTHR24305">
    <property type="entry name" value="CYTOCHROME P450"/>
    <property type="match status" value="1"/>
</dbReference>
<dbReference type="SUPFAM" id="SSF48264">
    <property type="entry name" value="Cytochrome P450"/>
    <property type="match status" value="1"/>
</dbReference>
<dbReference type="PRINTS" id="PR00463">
    <property type="entry name" value="EP450I"/>
</dbReference>
<dbReference type="AlphaFoldDB" id="A0A8T9C9Q0"/>
<dbReference type="Pfam" id="PF00067">
    <property type="entry name" value="p450"/>
    <property type="match status" value="1"/>
</dbReference>
<protein>
    <submittedName>
        <fullName evidence="9">Putative sterigmatocystin biosynthesis P450 monooxygenase</fullName>
    </submittedName>
</protein>
<dbReference type="PROSITE" id="PS00086">
    <property type="entry name" value="CYTOCHROME_P450"/>
    <property type="match status" value="1"/>
</dbReference>
<dbReference type="InterPro" id="IPR017972">
    <property type="entry name" value="Cyt_P450_CS"/>
</dbReference>
<sequence>MPLKPLSSIVEVRPNLAQGVAIVLVTYVTYYIAFAIYNVFFHPLARFPGPKLWSISRLPLIRAHFKGKLHHHFQAAHETYGPIVRIAPNELTTTDPAAWKDLYQSRPALPKDPFSLTPPLNGADSLFTANGETHGRIRRLFSTAFSEKALKEQIPVIESQVNDFVLKIRRDIAVSGATNFDIAKLYGYVALDIVGELCFGEALHSLENDSENNLIPAFALGAKFGSLRTSMSRFYPWDMIIGFFALRFTAKRRNATWNMMTRWITRRLEMGHLGTGRSDFVTPVIGNIENGKKDSISRAELDTNIGAIALAGSALPTVALTTATYFILRNPHVLHTLKEEIRSKFSSELEINVESTKDLTYLDAVISETLRIHRATPSQLPRVINKGGQMVCGEFIPGGTVMGIALHATQTSSANWVEPYGFYPERWLNEKHALYNSRFSADNKEAYRPFSAGPRNCIGN</sequence>
<feature type="binding site" description="axial binding residue" evidence="6">
    <location>
        <position position="457"/>
    </location>
    <ligand>
        <name>heme</name>
        <dbReference type="ChEBI" id="CHEBI:30413"/>
    </ligand>
    <ligandPart>
        <name>Fe</name>
        <dbReference type="ChEBI" id="CHEBI:18248"/>
    </ligandPart>
</feature>
<dbReference type="InterPro" id="IPR001128">
    <property type="entry name" value="Cyt_P450"/>
</dbReference>
<dbReference type="GO" id="GO:0016705">
    <property type="term" value="F:oxidoreductase activity, acting on paired donors, with incorporation or reduction of molecular oxygen"/>
    <property type="evidence" value="ECO:0007669"/>
    <property type="project" value="InterPro"/>
</dbReference>
<keyword evidence="10" id="KW-1185">Reference proteome</keyword>
<keyword evidence="8" id="KW-1133">Transmembrane helix</keyword>
<evidence type="ECO:0000256" key="7">
    <source>
        <dbReference type="RuleBase" id="RU000461"/>
    </source>
</evidence>
<keyword evidence="4 6" id="KW-0479">Metal-binding</keyword>
<dbReference type="PANTHER" id="PTHR24305:SF210">
    <property type="entry name" value="CYTOCHROME P450 MONOOXYGENASE ASQL-RELATED"/>
    <property type="match status" value="1"/>
</dbReference>
<dbReference type="GO" id="GO:0020037">
    <property type="term" value="F:heme binding"/>
    <property type="evidence" value="ECO:0007669"/>
    <property type="project" value="InterPro"/>
</dbReference>
<feature type="transmembrane region" description="Helical" evidence="8">
    <location>
        <begin position="20"/>
        <end position="41"/>
    </location>
</feature>
<evidence type="ECO:0000313" key="10">
    <source>
        <dbReference type="Proteomes" id="UP000469558"/>
    </source>
</evidence>
<dbReference type="PRINTS" id="PR00385">
    <property type="entry name" value="P450"/>
</dbReference>
<comment type="similarity">
    <text evidence="2 7">Belongs to the cytochrome P450 family.</text>
</comment>
<keyword evidence="8" id="KW-0472">Membrane</keyword>
<evidence type="ECO:0000256" key="8">
    <source>
        <dbReference type="SAM" id="Phobius"/>
    </source>
</evidence>
<dbReference type="Gene3D" id="1.10.630.10">
    <property type="entry name" value="Cytochrome P450"/>
    <property type="match status" value="1"/>
</dbReference>
<dbReference type="Proteomes" id="UP000469558">
    <property type="component" value="Unassembled WGS sequence"/>
</dbReference>
<dbReference type="InterPro" id="IPR036396">
    <property type="entry name" value="Cyt_P450_sf"/>
</dbReference>
<evidence type="ECO:0000256" key="5">
    <source>
        <dbReference type="ARBA" id="ARBA00023004"/>
    </source>
</evidence>
<dbReference type="EMBL" id="QGMK01000868">
    <property type="protein sequence ID" value="TVY76086.1"/>
    <property type="molecule type" value="Genomic_DNA"/>
</dbReference>
<dbReference type="CDD" id="cd11058">
    <property type="entry name" value="CYP60B-like"/>
    <property type="match status" value="1"/>
</dbReference>
<keyword evidence="7" id="KW-0560">Oxidoreductase</keyword>
<name>A0A8T9C9Q0_9HELO</name>
<dbReference type="GO" id="GO:0005506">
    <property type="term" value="F:iron ion binding"/>
    <property type="evidence" value="ECO:0007669"/>
    <property type="project" value="InterPro"/>
</dbReference>
<evidence type="ECO:0000256" key="4">
    <source>
        <dbReference type="ARBA" id="ARBA00022723"/>
    </source>
</evidence>
<comment type="caution">
    <text evidence="9">The sequence shown here is derived from an EMBL/GenBank/DDBJ whole genome shotgun (WGS) entry which is preliminary data.</text>
</comment>
<evidence type="ECO:0000256" key="1">
    <source>
        <dbReference type="ARBA" id="ARBA00001971"/>
    </source>
</evidence>
<reference evidence="9 10" key="1">
    <citation type="submission" date="2018-05" db="EMBL/GenBank/DDBJ databases">
        <title>Genome sequencing and assembly of the regulated plant pathogen Lachnellula willkommii and related sister species for the development of diagnostic species identification markers.</title>
        <authorList>
            <person name="Giroux E."/>
            <person name="Bilodeau G."/>
        </authorList>
    </citation>
    <scope>NUCLEOTIDE SEQUENCE [LARGE SCALE GENOMIC DNA]</scope>
    <source>
        <strain evidence="9 10">CBS 268.59</strain>
    </source>
</reference>
<keyword evidence="8" id="KW-0812">Transmembrane</keyword>
<keyword evidence="5 6" id="KW-0408">Iron</keyword>
<evidence type="ECO:0000256" key="2">
    <source>
        <dbReference type="ARBA" id="ARBA00010617"/>
    </source>
</evidence>